<dbReference type="EMBL" id="CAJVQC010094036">
    <property type="protein sequence ID" value="CAG8827564.1"/>
    <property type="molecule type" value="Genomic_DNA"/>
</dbReference>
<organism evidence="1 2">
    <name type="scientific">Racocetra persica</name>
    <dbReference type="NCBI Taxonomy" id="160502"/>
    <lineage>
        <taxon>Eukaryota</taxon>
        <taxon>Fungi</taxon>
        <taxon>Fungi incertae sedis</taxon>
        <taxon>Mucoromycota</taxon>
        <taxon>Glomeromycotina</taxon>
        <taxon>Glomeromycetes</taxon>
        <taxon>Diversisporales</taxon>
        <taxon>Gigasporaceae</taxon>
        <taxon>Racocetra</taxon>
    </lineage>
</organism>
<feature type="non-terminal residue" evidence="1">
    <location>
        <position position="1"/>
    </location>
</feature>
<evidence type="ECO:0000313" key="1">
    <source>
        <dbReference type="EMBL" id="CAG8827564.1"/>
    </source>
</evidence>
<feature type="non-terminal residue" evidence="1">
    <location>
        <position position="198"/>
    </location>
</feature>
<name>A0ACA9S6R1_9GLOM</name>
<gene>
    <name evidence="1" type="ORF">RPERSI_LOCUS27006</name>
</gene>
<proteinExistence type="predicted"/>
<protein>
    <submittedName>
        <fullName evidence="1">30568_t:CDS:1</fullName>
    </submittedName>
</protein>
<keyword evidence="2" id="KW-1185">Reference proteome</keyword>
<dbReference type="Proteomes" id="UP000789920">
    <property type="component" value="Unassembled WGS sequence"/>
</dbReference>
<reference evidence="1" key="1">
    <citation type="submission" date="2021-06" db="EMBL/GenBank/DDBJ databases">
        <authorList>
            <person name="Kallberg Y."/>
            <person name="Tangrot J."/>
            <person name="Rosling A."/>
        </authorList>
    </citation>
    <scope>NUCLEOTIDE SEQUENCE</scope>
    <source>
        <strain evidence="1">MA461A</strain>
    </source>
</reference>
<accession>A0ACA9S6R1</accession>
<sequence>VTSQQVVIRDVPNFKYKYPQLVAALSYMPHSIKKDFDNYKANVMNHDLFRNLTIQEMIKISIASQMSKSAVGDTLYACLVPGRLETGKLGFPDAKFLKGGIIEYKLLGLINVTSKLRVYIYKMMLDGTVDPKFPIDVTEHKITCVSPYVLDVLYKTVYSAPWSLETLVREILDKLKRFDKDSKVRAEGGAQLTETTLR</sequence>
<evidence type="ECO:0000313" key="2">
    <source>
        <dbReference type="Proteomes" id="UP000789920"/>
    </source>
</evidence>
<comment type="caution">
    <text evidence="1">The sequence shown here is derived from an EMBL/GenBank/DDBJ whole genome shotgun (WGS) entry which is preliminary data.</text>
</comment>